<protein>
    <submittedName>
        <fullName evidence="2">Uncharacterized protein</fullName>
    </submittedName>
</protein>
<dbReference type="AlphaFoldDB" id="A0A1I7WQX7"/>
<name>A0A1I7WQX7_HETBA</name>
<dbReference type="Proteomes" id="UP000095283">
    <property type="component" value="Unplaced"/>
</dbReference>
<organism evidence="1 2">
    <name type="scientific">Heterorhabditis bacteriophora</name>
    <name type="common">Entomopathogenic nematode worm</name>
    <dbReference type="NCBI Taxonomy" id="37862"/>
    <lineage>
        <taxon>Eukaryota</taxon>
        <taxon>Metazoa</taxon>
        <taxon>Ecdysozoa</taxon>
        <taxon>Nematoda</taxon>
        <taxon>Chromadorea</taxon>
        <taxon>Rhabditida</taxon>
        <taxon>Rhabditina</taxon>
        <taxon>Rhabditomorpha</taxon>
        <taxon>Strongyloidea</taxon>
        <taxon>Heterorhabditidae</taxon>
        <taxon>Heterorhabditis</taxon>
    </lineage>
</organism>
<accession>A0A1I7WQX7</accession>
<keyword evidence="1" id="KW-1185">Reference proteome</keyword>
<evidence type="ECO:0000313" key="2">
    <source>
        <dbReference type="WBParaSite" id="Hba_07561"/>
    </source>
</evidence>
<reference evidence="2" key="1">
    <citation type="submission" date="2016-11" db="UniProtKB">
        <authorList>
            <consortium name="WormBaseParasite"/>
        </authorList>
    </citation>
    <scope>IDENTIFICATION</scope>
</reference>
<dbReference type="WBParaSite" id="Hba_07561">
    <property type="protein sequence ID" value="Hba_07561"/>
    <property type="gene ID" value="Hba_07561"/>
</dbReference>
<proteinExistence type="predicted"/>
<sequence length="222" mass="24645">MRWIKACAVNSFDYLKVTAPSPPIRISDEYSTFSNTRRKTISSYDPIFDKVEPIRLNLVSTGKILSEASRERDTPCSLGSINNADCPPPPAPLYCEGSIRRLQNAFQSSTSSSGSCSSLEQLPFANENCGDLCLVFCTSSVLITNLLNIYKFLKFKFKLIKAVSILKEVIAEEKNSNVKILGSVGSYAVTRRDQSDTFIKVHKSIQSLYLLYFPKISTSAEA</sequence>
<evidence type="ECO:0000313" key="1">
    <source>
        <dbReference type="Proteomes" id="UP000095283"/>
    </source>
</evidence>